<dbReference type="InterPro" id="IPR007627">
    <property type="entry name" value="RNA_pol_sigma70_r2"/>
</dbReference>
<keyword evidence="2" id="KW-0805">Transcription regulation</keyword>
<evidence type="ECO:0000256" key="2">
    <source>
        <dbReference type="ARBA" id="ARBA00023015"/>
    </source>
</evidence>
<dbReference type="InterPro" id="IPR013324">
    <property type="entry name" value="RNA_pol_sigma_r3/r4-like"/>
</dbReference>
<dbReference type="GO" id="GO:0003677">
    <property type="term" value="F:DNA binding"/>
    <property type="evidence" value="ECO:0007669"/>
    <property type="project" value="InterPro"/>
</dbReference>
<dbReference type="GO" id="GO:0016987">
    <property type="term" value="F:sigma factor activity"/>
    <property type="evidence" value="ECO:0007669"/>
    <property type="project" value="UniProtKB-KW"/>
</dbReference>
<proteinExistence type="inferred from homology"/>
<dbReference type="NCBIfam" id="TIGR02937">
    <property type="entry name" value="sigma70-ECF"/>
    <property type="match status" value="1"/>
</dbReference>
<dbReference type="InterPro" id="IPR039425">
    <property type="entry name" value="RNA_pol_sigma-70-like"/>
</dbReference>
<dbReference type="EMBL" id="AQHV01000002">
    <property type="protein sequence ID" value="KKB59519.1"/>
    <property type="molecule type" value="Genomic_DNA"/>
</dbReference>
<gene>
    <name evidence="6" type="ORF">HMPREF1535_00604</name>
</gene>
<evidence type="ECO:0000256" key="1">
    <source>
        <dbReference type="ARBA" id="ARBA00010641"/>
    </source>
</evidence>
<dbReference type="NCBIfam" id="TIGR02985">
    <property type="entry name" value="Sig70_bacteroi1"/>
    <property type="match status" value="1"/>
</dbReference>
<dbReference type="PANTHER" id="PTHR43133:SF46">
    <property type="entry name" value="RNA POLYMERASE SIGMA-70 FACTOR ECF SUBFAMILY"/>
    <property type="match status" value="1"/>
</dbReference>
<protein>
    <submittedName>
        <fullName evidence="6">RNA polymerase sigma-70 factor</fullName>
    </submittedName>
</protein>
<dbReference type="InterPro" id="IPR036388">
    <property type="entry name" value="WH-like_DNA-bd_sf"/>
</dbReference>
<sequence>MVYPQDTFEKIYKLYYPKMFAFAKNYISANEDVENIVQDVFLVLWEKKDELELSCTLTTYLFTLVKNRCLNFLRHKLIEEEYNAQMKEELGFKLYALESMEYSYHSEKELQEIIQRALDTLPERCREVFIKSRIEGLKYKEISEELGISVNTVENHIVTALKKLRVELKDYLPLLLFLVN</sequence>
<evidence type="ECO:0000259" key="5">
    <source>
        <dbReference type="SMART" id="SM00421"/>
    </source>
</evidence>
<dbReference type="Pfam" id="PF08281">
    <property type="entry name" value="Sigma70_r4_2"/>
    <property type="match status" value="1"/>
</dbReference>
<evidence type="ECO:0000256" key="4">
    <source>
        <dbReference type="ARBA" id="ARBA00023163"/>
    </source>
</evidence>
<reference evidence="6 7" key="1">
    <citation type="submission" date="2013-04" db="EMBL/GenBank/DDBJ databases">
        <title>The Genome Sequence of Parabacteroides goldsteinii DSM 19448.</title>
        <authorList>
            <consortium name="The Broad Institute Genomics Platform"/>
            <person name="Earl A."/>
            <person name="Ward D."/>
            <person name="Feldgarden M."/>
            <person name="Gevers D."/>
            <person name="Martens E."/>
            <person name="Sakamoto M."/>
            <person name="Benno Y."/>
            <person name="Song Y."/>
            <person name="Liu C."/>
            <person name="Lee J."/>
            <person name="Bolanos M."/>
            <person name="Vaisanen M.L."/>
            <person name="Finegold S.M."/>
            <person name="Walker B."/>
            <person name="Young S."/>
            <person name="Zeng Q."/>
            <person name="Gargeya S."/>
            <person name="Fitzgerald M."/>
            <person name="Haas B."/>
            <person name="Abouelleil A."/>
            <person name="Allen A.W."/>
            <person name="Alvarado L."/>
            <person name="Arachchi H.M."/>
            <person name="Berlin A.M."/>
            <person name="Chapman S.B."/>
            <person name="Gainer-Dewar J."/>
            <person name="Goldberg J."/>
            <person name="Griggs A."/>
            <person name="Gujja S."/>
            <person name="Hansen M."/>
            <person name="Howarth C."/>
            <person name="Imamovic A."/>
            <person name="Ireland A."/>
            <person name="Larimer J."/>
            <person name="McCowan C."/>
            <person name="Murphy C."/>
            <person name="Pearson M."/>
            <person name="Poon T.W."/>
            <person name="Priest M."/>
            <person name="Roberts A."/>
            <person name="Saif S."/>
            <person name="Shea T."/>
            <person name="Sisk P."/>
            <person name="Sykes S."/>
            <person name="Wortman J."/>
            <person name="Nusbaum C."/>
            <person name="Birren B."/>
        </authorList>
    </citation>
    <scope>NUCLEOTIDE SEQUENCE [LARGE SCALE GENOMIC DNA]</scope>
    <source>
        <strain evidence="6 7">DSM 19448</strain>
    </source>
</reference>
<name>A0A0F5JP92_9BACT</name>
<dbReference type="InterPro" id="IPR014284">
    <property type="entry name" value="RNA_pol_sigma-70_dom"/>
</dbReference>
<feature type="domain" description="HTH luxR-type" evidence="5">
    <location>
        <begin position="118"/>
        <end position="176"/>
    </location>
</feature>
<dbReference type="Gene3D" id="1.10.1740.10">
    <property type="match status" value="1"/>
</dbReference>
<dbReference type="AlphaFoldDB" id="A0A0F5JP92"/>
<dbReference type="Pfam" id="PF04542">
    <property type="entry name" value="Sigma70_r2"/>
    <property type="match status" value="1"/>
</dbReference>
<comment type="caution">
    <text evidence="6">The sequence shown here is derived from an EMBL/GenBank/DDBJ whole genome shotgun (WGS) entry which is preliminary data.</text>
</comment>
<keyword evidence="3" id="KW-0731">Sigma factor</keyword>
<dbReference type="PANTHER" id="PTHR43133">
    <property type="entry name" value="RNA POLYMERASE ECF-TYPE SIGMA FACTO"/>
    <property type="match status" value="1"/>
</dbReference>
<dbReference type="InterPro" id="IPR013325">
    <property type="entry name" value="RNA_pol_sigma_r2"/>
</dbReference>
<dbReference type="SUPFAM" id="SSF88659">
    <property type="entry name" value="Sigma3 and sigma4 domains of RNA polymerase sigma factors"/>
    <property type="match status" value="1"/>
</dbReference>
<dbReference type="PATRIC" id="fig|927665.4.peg.609"/>
<dbReference type="PRINTS" id="PR00038">
    <property type="entry name" value="HTHLUXR"/>
</dbReference>
<dbReference type="SMART" id="SM00421">
    <property type="entry name" value="HTH_LUXR"/>
    <property type="match status" value="1"/>
</dbReference>
<dbReference type="RefSeq" id="WP_007654600.1">
    <property type="nucleotide sequence ID" value="NZ_KQ033912.1"/>
</dbReference>
<evidence type="ECO:0000313" key="7">
    <source>
        <dbReference type="Proteomes" id="UP000033047"/>
    </source>
</evidence>
<dbReference type="Gene3D" id="1.10.10.10">
    <property type="entry name" value="Winged helix-like DNA-binding domain superfamily/Winged helix DNA-binding domain"/>
    <property type="match status" value="1"/>
</dbReference>
<accession>A0A0F5JP92</accession>
<dbReference type="InterPro" id="IPR014327">
    <property type="entry name" value="RNA_pol_sigma70_bacteroid"/>
</dbReference>
<dbReference type="InterPro" id="IPR013249">
    <property type="entry name" value="RNA_pol_sigma70_r4_t2"/>
</dbReference>
<comment type="similarity">
    <text evidence="1">Belongs to the sigma-70 factor family. ECF subfamily.</text>
</comment>
<dbReference type="InterPro" id="IPR000792">
    <property type="entry name" value="Tscrpt_reg_LuxR_C"/>
</dbReference>
<evidence type="ECO:0000313" key="6">
    <source>
        <dbReference type="EMBL" id="KKB59519.1"/>
    </source>
</evidence>
<keyword evidence="4" id="KW-0804">Transcription</keyword>
<dbReference type="CDD" id="cd06171">
    <property type="entry name" value="Sigma70_r4"/>
    <property type="match status" value="1"/>
</dbReference>
<dbReference type="STRING" id="927665.HMPREF1535_00604"/>
<dbReference type="GO" id="GO:0006352">
    <property type="term" value="P:DNA-templated transcription initiation"/>
    <property type="evidence" value="ECO:0007669"/>
    <property type="project" value="InterPro"/>
</dbReference>
<dbReference type="HOGENOM" id="CLU_047691_4_0_10"/>
<dbReference type="SUPFAM" id="SSF88946">
    <property type="entry name" value="Sigma2 domain of RNA polymerase sigma factors"/>
    <property type="match status" value="1"/>
</dbReference>
<evidence type="ECO:0000256" key="3">
    <source>
        <dbReference type="ARBA" id="ARBA00023082"/>
    </source>
</evidence>
<organism evidence="6 7">
    <name type="scientific">Parabacteroides goldsteinii DSM 19448 = WAL 12034</name>
    <dbReference type="NCBI Taxonomy" id="927665"/>
    <lineage>
        <taxon>Bacteria</taxon>
        <taxon>Pseudomonadati</taxon>
        <taxon>Bacteroidota</taxon>
        <taxon>Bacteroidia</taxon>
        <taxon>Bacteroidales</taxon>
        <taxon>Tannerellaceae</taxon>
        <taxon>Parabacteroides</taxon>
    </lineage>
</organism>
<dbReference type="Proteomes" id="UP000033047">
    <property type="component" value="Unassembled WGS sequence"/>
</dbReference>